<dbReference type="InterPro" id="IPR000160">
    <property type="entry name" value="GGDEF_dom"/>
</dbReference>
<dbReference type="InterPro" id="IPR001610">
    <property type="entry name" value="PAC"/>
</dbReference>
<keyword evidence="1" id="KW-0812">Transmembrane</keyword>
<dbReference type="SUPFAM" id="SSF55785">
    <property type="entry name" value="PYP-like sensor domain (PAS domain)"/>
    <property type="match status" value="1"/>
</dbReference>
<evidence type="ECO:0000259" key="2">
    <source>
        <dbReference type="PROSITE" id="PS50113"/>
    </source>
</evidence>
<dbReference type="SMART" id="SM00267">
    <property type="entry name" value="GGDEF"/>
    <property type="match status" value="1"/>
</dbReference>
<feature type="domain" description="PAC" evidence="2">
    <location>
        <begin position="443"/>
        <end position="495"/>
    </location>
</feature>
<keyword evidence="5" id="KW-1185">Reference proteome</keyword>
<dbReference type="Gene3D" id="3.30.70.270">
    <property type="match status" value="1"/>
</dbReference>
<organism evidence="4 5">
    <name type="scientific">Halanaerobacter jeridensis</name>
    <dbReference type="NCBI Taxonomy" id="706427"/>
    <lineage>
        <taxon>Bacteria</taxon>
        <taxon>Bacillati</taxon>
        <taxon>Bacillota</taxon>
        <taxon>Clostridia</taxon>
        <taxon>Halanaerobiales</taxon>
        <taxon>Halobacteroidaceae</taxon>
        <taxon>Halanaerobacter</taxon>
    </lineage>
</organism>
<dbReference type="InterPro" id="IPR000014">
    <property type="entry name" value="PAS"/>
</dbReference>
<dbReference type="EMBL" id="JAFBDQ010000002">
    <property type="protein sequence ID" value="MBM7555667.1"/>
    <property type="molecule type" value="Genomic_DNA"/>
</dbReference>
<dbReference type="PANTHER" id="PTHR44757">
    <property type="entry name" value="DIGUANYLATE CYCLASE DGCP"/>
    <property type="match status" value="1"/>
</dbReference>
<proteinExistence type="predicted"/>
<name>A0A939BNK9_9FIRM</name>
<dbReference type="CDD" id="cd01949">
    <property type="entry name" value="GGDEF"/>
    <property type="match status" value="1"/>
</dbReference>
<dbReference type="Gene3D" id="3.30.450.20">
    <property type="entry name" value="PAS domain"/>
    <property type="match status" value="1"/>
</dbReference>
<dbReference type="Pfam" id="PF00990">
    <property type="entry name" value="GGDEF"/>
    <property type="match status" value="1"/>
</dbReference>
<keyword evidence="1" id="KW-0472">Membrane</keyword>
<evidence type="ECO:0000313" key="4">
    <source>
        <dbReference type="EMBL" id="MBM7555667.1"/>
    </source>
</evidence>
<dbReference type="PANTHER" id="PTHR44757:SF2">
    <property type="entry name" value="BIOFILM ARCHITECTURE MAINTENANCE PROTEIN MBAA"/>
    <property type="match status" value="1"/>
</dbReference>
<feature type="transmembrane region" description="Helical" evidence="1">
    <location>
        <begin position="337"/>
        <end position="359"/>
    </location>
</feature>
<dbReference type="InterPro" id="IPR043128">
    <property type="entry name" value="Rev_trsase/Diguanyl_cyclase"/>
</dbReference>
<evidence type="ECO:0000259" key="3">
    <source>
        <dbReference type="PROSITE" id="PS50887"/>
    </source>
</evidence>
<keyword evidence="1" id="KW-1133">Transmembrane helix</keyword>
<dbReference type="SMART" id="SM00086">
    <property type="entry name" value="PAC"/>
    <property type="match status" value="1"/>
</dbReference>
<dbReference type="InterPro" id="IPR052155">
    <property type="entry name" value="Biofilm_reg_signaling"/>
</dbReference>
<dbReference type="PROSITE" id="PS50113">
    <property type="entry name" value="PAC"/>
    <property type="match status" value="1"/>
</dbReference>
<dbReference type="AlphaFoldDB" id="A0A939BNK9"/>
<dbReference type="CDD" id="cd00130">
    <property type="entry name" value="PAS"/>
    <property type="match status" value="1"/>
</dbReference>
<comment type="caution">
    <text evidence="4">The sequence shown here is derived from an EMBL/GenBank/DDBJ whole genome shotgun (WGS) entry which is preliminary data.</text>
</comment>
<dbReference type="NCBIfam" id="TIGR00229">
    <property type="entry name" value="sensory_box"/>
    <property type="match status" value="1"/>
</dbReference>
<dbReference type="PROSITE" id="PS50887">
    <property type="entry name" value="GGDEF"/>
    <property type="match status" value="1"/>
</dbReference>
<accession>A0A939BNK9</accession>
<feature type="domain" description="GGDEF" evidence="3">
    <location>
        <begin position="527"/>
        <end position="661"/>
    </location>
</feature>
<gene>
    <name evidence="4" type="ORF">JOC47_000492</name>
</gene>
<dbReference type="RefSeq" id="WP_204700390.1">
    <property type="nucleotide sequence ID" value="NZ_JAFBDQ010000002.1"/>
</dbReference>
<evidence type="ECO:0000256" key="1">
    <source>
        <dbReference type="SAM" id="Phobius"/>
    </source>
</evidence>
<dbReference type="SUPFAM" id="SSF55073">
    <property type="entry name" value="Nucleotide cyclase"/>
    <property type="match status" value="1"/>
</dbReference>
<dbReference type="InterPro" id="IPR035965">
    <property type="entry name" value="PAS-like_dom_sf"/>
</dbReference>
<evidence type="ECO:0000313" key="5">
    <source>
        <dbReference type="Proteomes" id="UP000774000"/>
    </source>
</evidence>
<dbReference type="Pfam" id="PF08447">
    <property type="entry name" value="PAS_3"/>
    <property type="match status" value="1"/>
</dbReference>
<sequence>MKSRVLIITFLMIVILTPSVKSQSDTKKNILILNSYNPSYEWAAKLQQGIISSLEEKEVVIHQEFMGAKKISDSIHAQNLYNLYAHKYKNIDIDLIIATDDFAFDFLLDYRQQLFASVPVVFTGVNNFNKEVLRGYHNYYGVAEDINIERTFSLALSLHSEAEKIVAFFSKSITGDKFYQIFKEASSNYDIDTSIYKVDTIEEVKKELKSLPKASIVFLGLILNDKEGNLLAVKDAMNKISSSTNQAIYSFWQFYLGSGIVGGHLLSASTKGKATADLAWKVLEGTIEDKTIIKETFSEYSFDYQELKRLEIKEEQLPDNSQIINRPNTFYYQYQNLIWSAVIVLLILCALIITLIFSIKKYRAAITKLDDIFTKTNLVFWSLDLKKDELLDISNSCYQVYGYSQDDFYANPNLLTKVITNKDRDKIKRKEAEINNNPELDAINLEYRINKKDGTQRWVKEHRILFRDFSGELNRIDSIVLDITERKQVEKELITYANYDVLTGVYNRRMGLVVLERDKQTVIRQGVDLTVCFVDINNLKFVNDNYGHDEGDRMIKTVAEVIKSEIRGVDTLVRLGGDEFLISFPGCGKEQAENIWNRILEKFKEINDGDDFLYNIIVSHGLAQYQETDNEVNTIEKLINLADQRMYVDKTRLKNKYSVKK</sequence>
<dbReference type="Proteomes" id="UP000774000">
    <property type="component" value="Unassembled WGS sequence"/>
</dbReference>
<dbReference type="InterPro" id="IPR000700">
    <property type="entry name" value="PAS-assoc_C"/>
</dbReference>
<dbReference type="InterPro" id="IPR013655">
    <property type="entry name" value="PAS_fold_3"/>
</dbReference>
<dbReference type="NCBIfam" id="TIGR00254">
    <property type="entry name" value="GGDEF"/>
    <property type="match status" value="1"/>
</dbReference>
<protein>
    <submittedName>
        <fullName evidence="4">Diguanylate cyclase (GGDEF)-like protein/PAS domain S-box-containing protein</fullName>
    </submittedName>
</protein>
<dbReference type="InterPro" id="IPR029787">
    <property type="entry name" value="Nucleotide_cyclase"/>
</dbReference>
<reference evidence="4" key="1">
    <citation type="submission" date="2021-01" db="EMBL/GenBank/DDBJ databases">
        <title>Genomic Encyclopedia of Type Strains, Phase IV (KMG-IV): sequencing the most valuable type-strain genomes for metagenomic binning, comparative biology and taxonomic classification.</title>
        <authorList>
            <person name="Goeker M."/>
        </authorList>
    </citation>
    <scope>NUCLEOTIDE SEQUENCE</scope>
    <source>
        <strain evidence="4">DSM 23230</strain>
    </source>
</reference>